<protein>
    <recommendedName>
        <fullName evidence="2">NADH:ubiquinone reductase (non-electrogenic)</fullName>
        <ecNumber evidence="2">1.6.5.9</ecNumber>
    </recommendedName>
</protein>
<keyword evidence="6" id="KW-0520">NAD</keyword>
<dbReference type="PANTHER" id="PTHR43706">
    <property type="entry name" value="NADH DEHYDROGENASE"/>
    <property type="match status" value="1"/>
</dbReference>
<dbReference type="Proteomes" id="UP000035034">
    <property type="component" value="Unassembled WGS sequence"/>
</dbReference>
<dbReference type="Pfam" id="PF07992">
    <property type="entry name" value="Pyr_redox_2"/>
    <property type="match status" value="1"/>
</dbReference>
<reference evidence="9 10" key="1">
    <citation type="submission" date="2011-12" db="EMBL/GenBank/DDBJ databases">
        <title>Whole genome shotgun sequence of Gordonia effusa NBRC 100432.</title>
        <authorList>
            <person name="Yoshida I."/>
            <person name="Takarada H."/>
            <person name="Hosoyama A."/>
            <person name="Tsuchikane K."/>
            <person name="Katsumata H."/>
            <person name="Yamazaki S."/>
            <person name="Fujita N."/>
        </authorList>
    </citation>
    <scope>NUCLEOTIDE SEQUENCE [LARGE SCALE GENOMIC DNA]</scope>
    <source>
        <strain evidence="9 10">NBRC 100432</strain>
    </source>
</reference>
<gene>
    <name evidence="9" type="ORF">GOEFS_036_01260</name>
</gene>
<keyword evidence="3" id="KW-0285">Flavoprotein</keyword>
<evidence type="ECO:0000256" key="3">
    <source>
        <dbReference type="ARBA" id="ARBA00022630"/>
    </source>
</evidence>
<evidence type="ECO:0000259" key="8">
    <source>
        <dbReference type="Pfam" id="PF07992"/>
    </source>
</evidence>
<evidence type="ECO:0000256" key="4">
    <source>
        <dbReference type="ARBA" id="ARBA00022827"/>
    </source>
</evidence>
<sequence length="425" mass="45128">MTTTHTADVVIVGSGFGGIAAARRLARRGYRALIVSDTAHYLFQPLLYQVATGILDPAIIATAAKDTVPDGISILKGHVTGVDAAGQKVFVTTDGDDAVVEYTWLVAATGSAQAYFGRPEFAEHTFALKTIEDAKTLRDHIHERFVIAADQTADDTTRQRAASFVIVGAGATGVETAGEIAELAKRHFHQDVHITLVDGAPDVLPAYGGKLSAYARQRLTDAGITVITGAMVTDLDATGATVEHDGAPTRLDADTVIWAAGVRAADFAEALATATGCATDRAGRLLINNDLTVGGYANVFAIGDMTALHDYPGQSPVAMQQGRHVADTITGKRQRGSEFHYFDKGSMAMLNRLGAVTDVRDTIKMTGPLAWVTWLVVHLYYLAGLKHRTQALADWARAFVGRGRPGYATYAPEAVPDGEKEHAAA</sequence>
<name>H0QXY6_9ACTN</name>
<dbReference type="OrthoDB" id="9781621at2"/>
<dbReference type="eggNOG" id="COG1252">
    <property type="taxonomic scope" value="Bacteria"/>
</dbReference>
<evidence type="ECO:0000256" key="5">
    <source>
        <dbReference type="ARBA" id="ARBA00023002"/>
    </source>
</evidence>
<evidence type="ECO:0000256" key="1">
    <source>
        <dbReference type="ARBA" id="ARBA00005272"/>
    </source>
</evidence>
<keyword evidence="10" id="KW-1185">Reference proteome</keyword>
<evidence type="ECO:0000256" key="7">
    <source>
        <dbReference type="ARBA" id="ARBA00047599"/>
    </source>
</evidence>
<organism evidence="9 10">
    <name type="scientific">Gordonia effusa NBRC 100432</name>
    <dbReference type="NCBI Taxonomy" id="1077974"/>
    <lineage>
        <taxon>Bacteria</taxon>
        <taxon>Bacillati</taxon>
        <taxon>Actinomycetota</taxon>
        <taxon>Actinomycetes</taxon>
        <taxon>Mycobacteriales</taxon>
        <taxon>Gordoniaceae</taxon>
        <taxon>Gordonia</taxon>
    </lineage>
</organism>
<dbReference type="InterPro" id="IPR023753">
    <property type="entry name" value="FAD/NAD-binding_dom"/>
</dbReference>
<dbReference type="InterPro" id="IPR036188">
    <property type="entry name" value="FAD/NAD-bd_sf"/>
</dbReference>
<evidence type="ECO:0000256" key="2">
    <source>
        <dbReference type="ARBA" id="ARBA00012637"/>
    </source>
</evidence>
<feature type="domain" description="FAD/NAD(P)-binding" evidence="8">
    <location>
        <begin position="8"/>
        <end position="322"/>
    </location>
</feature>
<dbReference type="PANTHER" id="PTHR43706:SF47">
    <property type="entry name" value="EXTERNAL NADH-UBIQUINONE OXIDOREDUCTASE 1, MITOCHONDRIAL-RELATED"/>
    <property type="match status" value="1"/>
</dbReference>
<keyword evidence="4" id="KW-0274">FAD</keyword>
<evidence type="ECO:0000256" key="6">
    <source>
        <dbReference type="ARBA" id="ARBA00023027"/>
    </source>
</evidence>
<dbReference type="PRINTS" id="PR00368">
    <property type="entry name" value="FADPNR"/>
</dbReference>
<dbReference type="Gene3D" id="3.50.50.100">
    <property type="match status" value="1"/>
</dbReference>
<dbReference type="InterPro" id="IPR045024">
    <property type="entry name" value="NDH-2"/>
</dbReference>
<dbReference type="EMBL" id="BAEH01000036">
    <property type="protein sequence ID" value="GAB17687.1"/>
    <property type="molecule type" value="Genomic_DNA"/>
</dbReference>
<evidence type="ECO:0000313" key="10">
    <source>
        <dbReference type="Proteomes" id="UP000035034"/>
    </source>
</evidence>
<dbReference type="RefSeq" id="WP_007317025.1">
    <property type="nucleotide sequence ID" value="NZ_BAEH01000036.1"/>
</dbReference>
<dbReference type="STRING" id="1077974.GOEFS_036_01260"/>
<comment type="similarity">
    <text evidence="1">Belongs to the NADH dehydrogenase family.</text>
</comment>
<dbReference type="GO" id="GO:0050136">
    <property type="term" value="F:NADH dehydrogenase (quinone) (non-electrogenic) activity"/>
    <property type="evidence" value="ECO:0007669"/>
    <property type="project" value="UniProtKB-EC"/>
</dbReference>
<comment type="caution">
    <text evidence="9">The sequence shown here is derived from an EMBL/GenBank/DDBJ whole genome shotgun (WGS) entry which is preliminary data.</text>
</comment>
<proteinExistence type="inferred from homology"/>
<keyword evidence="5" id="KW-0560">Oxidoreductase</keyword>
<dbReference type="PRINTS" id="PR00411">
    <property type="entry name" value="PNDRDTASEI"/>
</dbReference>
<accession>H0QXY6</accession>
<comment type="catalytic activity">
    <reaction evidence="7">
        <text>a quinone + NADH + H(+) = a quinol + NAD(+)</text>
        <dbReference type="Rhea" id="RHEA:46160"/>
        <dbReference type="ChEBI" id="CHEBI:15378"/>
        <dbReference type="ChEBI" id="CHEBI:24646"/>
        <dbReference type="ChEBI" id="CHEBI:57540"/>
        <dbReference type="ChEBI" id="CHEBI:57945"/>
        <dbReference type="ChEBI" id="CHEBI:132124"/>
        <dbReference type="EC" id="1.6.5.9"/>
    </reaction>
</comment>
<dbReference type="AlphaFoldDB" id="H0QXY6"/>
<dbReference type="SUPFAM" id="SSF51905">
    <property type="entry name" value="FAD/NAD(P)-binding domain"/>
    <property type="match status" value="1"/>
</dbReference>
<evidence type="ECO:0000313" key="9">
    <source>
        <dbReference type="EMBL" id="GAB17687.1"/>
    </source>
</evidence>
<dbReference type="EC" id="1.6.5.9" evidence="2"/>